<dbReference type="OrthoDB" id="9790745at2"/>
<dbReference type="Proteomes" id="UP000249799">
    <property type="component" value="Chromosome"/>
</dbReference>
<dbReference type="AlphaFoldDB" id="A0A2Z4FHS9"/>
<evidence type="ECO:0000313" key="1">
    <source>
        <dbReference type="EMBL" id="AWV88469.1"/>
    </source>
</evidence>
<dbReference type="EMBL" id="CP030032">
    <property type="protein sequence ID" value="AWV88469.1"/>
    <property type="molecule type" value="Genomic_DNA"/>
</dbReference>
<dbReference type="Pfam" id="PF22752">
    <property type="entry name" value="DUF488-N3i"/>
    <property type="match status" value="1"/>
</dbReference>
<dbReference type="PANTHER" id="PTHR36849:SF1">
    <property type="entry name" value="CYTOPLASMIC PROTEIN"/>
    <property type="match status" value="1"/>
</dbReference>
<dbReference type="InterPro" id="IPR052552">
    <property type="entry name" value="YeaO-like"/>
</dbReference>
<sequence length="121" mass="14471">MRIILERAYDDSKRDGVRVMVDRLWPRGVSKERLHLDEWAKSVAPSEDLRKWFGHDPERWEEFKARYFEELEQKSDAWQPLLESAWEDTLVLIFGARDREHNNAVALREFLENQRKGDGSN</sequence>
<accession>A0A2Z4FHS9</accession>
<evidence type="ECO:0000313" key="2">
    <source>
        <dbReference type="Proteomes" id="UP000249799"/>
    </source>
</evidence>
<keyword evidence="2" id="KW-1185">Reference proteome</keyword>
<gene>
    <name evidence="1" type="ORF">DN745_03540</name>
</gene>
<proteinExistence type="predicted"/>
<reference evidence="1 2" key="1">
    <citation type="submission" date="2018-06" db="EMBL/GenBank/DDBJ databases">
        <title>Lujinxingia sediminis gen. nov. sp. nov., a new facultative anaerobic member of the class Deltaproteobacteria, and proposal of Lujinxingaceae fam. nov.</title>
        <authorList>
            <person name="Guo L.-Y."/>
            <person name="Li C.-M."/>
            <person name="Wang S."/>
            <person name="Du Z.-J."/>
        </authorList>
    </citation>
    <scope>NUCLEOTIDE SEQUENCE [LARGE SCALE GENOMIC DNA]</scope>
    <source>
        <strain evidence="1 2">FA350</strain>
    </source>
</reference>
<organism evidence="1 2">
    <name type="scientific">Bradymonas sediminis</name>
    <dbReference type="NCBI Taxonomy" id="1548548"/>
    <lineage>
        <taxon>Bacteria</taxon>
        <taxon>Deltaproteobacteria</taxon>
        <taxon>Bradymonadales</taxon>
        <taxon>Bradymonadaceae</taxon>
        <taxon>Bradymonas</taxon>
    </lineage>
</organism>
<dbReference type="RefSeq" id="WP_111332246.1">
    <property type="nucleotide sequence ID" value="NZ_CP030032.1"/>
</dbReference>
<dbReference type="KEGG" id="bsed:DN745_03540"/>
<protein>
    <submittedName>
        <fullName evidence="1">Uncharacterized protein</fullName>
    </submittedName>
</protein>
<dbReference type="PANTHER" id="PTHR36849">
    <property type="entry name" value="CYTOPLASMIC PROTEIN-RELATED"/>
    <property type="match status" value="1"/>
</dbReference>
<name>A0A2Z4FHS9_9DELT</name>